<dbReference type="Proteomes" id="UP000013827">
    <property type="component" value="Unassembled WGS sequence"/>
</dbReference>
<dbReference type="EnsemblProtists" id="EOD25997">
    <property type="protein sequence ID" value="EOD25997"/>
    <property type="gene ID" value="EMIHUDRAFT_48350"/>
</dbReference>
<dbReference type="GO" id="GO:0009055">
    <property type="term" value="F:electron transfer activity"/>
    <property type="evidence" value="ECO:0007669"/>
    <property type="project" value="InterPro"/>
</dbReference>
<dbReference type="GO" id="GO:0005506">
    <property type="term" value="F:iron ion binding"/>
    <property type="evidence" value="ECO:0007669"/>
    <property type="project" value="InterPro"/>
</dbReference>
<name>A0A0D3JR62_EMIH1</name>
<dbReference type="GO" id="GO:0051536">
    <property type="term" value="F:iron-sulfur cluster binding"/>
    <property type="evidence" value="ECO:0007669"/>
    <property type="project" value="UniProtKB-KW"/>
</dbReference>
<proteinExistence type="predicted"/>
<evidence type="ECO:0000313" key="4">
    <source>
        <dbReference type="EnsemblProtists" id="EOD25997"/>
    </source>
</evidence>
<dbReference type="STRING" id="2903.R1CTN9"/>
<evidence type="ECO:0000256" key="1">
    <source>
        <dbReference type="ARBA" id="ARBA00022723"/>
    </source>
</evidence>
<dbReference type="SUPFAM" id="SSF54862">
    <property type="entry name" value="4Fe-4S ferredoxins"/>
    <property type="match status" value="1"/>
</dbReference>
<dbReference type="PANTHER" id="PTHR44579">
    <property type="entry name" value="OS01G0730500 PROTEIN"/>
    <property type="match status" value="1"/>
</dbReference>
<sequence>ESMIWVDEISCIGCKFCATVARSTFSMARGTGTARAVQQGGDHPEVVEEAISSCPADCIHRCSRAELEVLEEHR</sequence>
<organism evidence="4 5">
    <name type="scientific">Emiliania huxleyi (strain CCMP1516)</name>
    <dbReference type="NCBI Taxonomy" id="280463"/>
    <lineage>
        <taxon>Eukaryota</taxon>
        <taxon>Haptista</taxon>
        <taxon>Haptophyta</taxon>
        <taxon>Prymnesiophyceae</taxon>
        <taxon>Isochrysidales</taxon>
        <taxon>Noelaerhabdaceae</taxon>
        <taxon>Emiliania</taxon>
    </lineage>
</organism>
<evidence type="ECO:0008006" key="6">
    <source>
        <dbReference type="Google" id="ProtNLM"/>
    </source>
</evidence>
<dbReference type="PRINTS" id="PR00352">
    <property type="entry name" value="3FE4SFRDOXIN"/>
</dbReference>
<keyword evidence="5" id="KW-1185">Reference proteome</keyword>
<dbReference type="GeneID" id="17271541"/>
<dbReference type="eggNOG" id="KOG0716">
    <property type="taxonomic scope" value="Eukaryota"/>
</dbReference>
<dbReference type="KEGG" id="ehx:EMIHUDRAFT_48350"/>
<dbReference type="PANTHER" id="PTHR44579:SF2">
    <property type="entry name" value="OS01G0730500 PROTEIN"/>
    <property type="match status" value="1"/>
</dbReference>
<reference evidence="5" key="1">
    <citation type="journal article" date="2013" name="Nature">
        <title>Pan genome of the phytoplankton Emiliania underpins its global distribution.</title>
        <authorList>
            <person name="Read B.A."/>
            <person name="Kegel J."/>
            <person name="Klute M.J."/>
            <person name="Kuo A."/>
            <person name="Lefebvre S.C."/>
            <person name="Maumus F."/>
            <person name="Mayer C."/>
            <person name="Miller J."/>
            <person name="Monier A."/>
            <person name="Salamov A."/>
            <person name="Young J."/>
            <person name="Aguilar M."/>
            <person name="Claverie J.M."/>
            <person name="Frickenhaus S."/>
            <person name="Gonzalez K."/>
            <person name="Herman E.K."/>
            <person name="Lin Y.C."/>
            <person name="Napier J."/>
            <person name="Ogata H."/>
            <person name="Sarno A.F."/>
            <person name="Shmutz J."/>
            <person name="Schroeder D."/>
            <person name="de Vargas C."/>
            <person name="Verret F."/>
            <person name="von Dassow P."/>
            <person name="Valentin K."/>
            <person name="Van de Peer Y."/>
            <person name="Wheeler G."/>
            <person name="Dacks J.B."/>
            <person name="Delwiche C.F."/>
            <person name="Dyhrman S.T."/>
            <person name="Glockner G."/>
            <person name="John U."/>
            <person name="Richards T."/>
            <person name="Worden A.Z."/>
            <person name="Zhang X."/>
            <person name="Grigoriev I.V."/>
            <person name="Allen A.E."/>
            <person name="Bidle K."/>
            <person name="Borodovsky M."/>
            <person name="Bowler C."/>
            <person name="Brownlee C."/>
            <person name="Cock J.M."/>
            <person name="Elias M."/>
            <person name="Gladyshev V.N."/>
            <person name="Groth M."/>
            <person name="Guda C."/>
            <person name="Hadaegh A."/>
            <person name="Iglesias-Rodriguez M.D."/>
            <person name="Jenkins J."/>
            <person name="Jones B.M."/>
            <person name="Lawson T."/>
            <person name="Leese F."/>
            <person name="Lindquist E."/>
            <person name="Lobanov A."/>
            <person name="Lomsadze A."/>
            <person name="Malik S.B."/>
            <person name="Marsh M.E."/>
            <person name="Mackinder L."/>
            <person name="Mock T."/>
            <person name="Mueller-Roeber B."/>
            <person name="Pagarete A."/>
            <person name="Parker M."/>
            <person name="Probert I."/>
            <person name="Quesneville H."/>
            <person name="Raines C."/>
            <person name="Rensing S.A."/>
            <person name="Riano-Pachon D.M."/>
            <person name="Richier S."/>
            <person name="Rokitta S."/>
            <person name="Shiraiwa Y."/>
            <person name="Soanes D.M."/>
            <person name="van der Giezen M."/>
            <person name="Wahlund T.M."/>
            <person name="Williams B."/>
            <person name="Wilson W."/>
            <person name="Wolfe G."/>
            <person name="Wurch L.L."/>
        </authorList>
    </citation>
    <scope>NUCLEOTIDE SEQUENCE</scope>
</reference>
<keyword evidence="3" id="KW-0411">Iron-sulfur</keyword>
<reference evidence="4" key="2">
    <citation type="submission" date="2024-10" db="UniProtKB">
        <authorList>
            <consortium name="EnsemblProtists"/>
        </authorList>
    </citation>
    <scope>IDENTIFICATION</scope>
</reference>
<evidence type="ECO:0000256" key="3">
    <source>
        <dbReference type="ARBA" id="ARBA00023014"/>
    </source>
</evidence>
<keyword evidence="1" id="KW-0479">Metal-binding</keyword>
<dbReference type="HOGENOM" id="CLU_139698_4_1_1"/>
<dbReference type="Gene3D" id="3.30.70.20">
    <property type="match status" value="1"/>
</dbReference>
<protein>
    <recommendedName>
        <fullName evidence="6">Ferredoxin</fullName>
    </recommendedName>
</protein>
<dbReference type="AlphaFoldDB" id="A0A0D3JR62"/>
<dbReference type="InterPro" id="IPR001080">
    <property type="entry name" value="3Fe4S_ferredoxin"/>
</dbReference>
<evidence type="ECO:0000313" key="5">
    <source>
        <dbReference type="Proteomes" id="UP000013827"/>
    </source>
</evidence>
<accession>A0A0D3JR62</accession>
<keyword evidence="2" id="KW-0408">Iron</keyword>
<evidence type="ECO:0000256" key="2">
    <source>
        <dbReference type="ARBA" id="ARBA00023004"/>
    </source>
</evidence>
<dbReference type="Pfam" id="PF13370">
    <property type="entry name" value="Fer4_13"/>
    <property type="match status" value="1"/>
</dbReference>
<dbReference type="RefSeq" id="XP_005778426.1">
    <property type="nucleotide sequence ID" value="XM_005778369.1"/>
</dbReference>
<dbReference type="PaxDb" id="2903-EOD25997"/>